<dbReference type="GO" id="GO:0000027">
    <property type="term" value="P:ribosomal large subunit assembly"/>
    <property type="evidence" value="ECO:0007669"/>
    <property type="project" value="TreeGrafter"/>
</dbReference>
<feature type="region of interest" description="Disordered" evidence="5">
    <location>
        <begin position="40"/>
        <end position="59"/>
    </location>
</feature>
<comment type="similarity">
    <text evidence="1 4">Belongs to the eukaryotic ribosomal protein eL6 family.</text>
</comment>
<dbReference type="InterPro" id="IPR014722">
    <property type="entry name" value="Rib_uL2_dom2"/>
</dbReference>
<evidence type="ECO:0000313" key="7">
    <source>
        <dbReference type="EnsemblPlants" id="Kaladp0042s0181.1.v1.1"/>
    </source>
</evidence>
<dbReference type="Gramene" id="Kaladp0042s0181.1.v1.1">
    <property type="protein sequence ID" value="Kaladp0042s0181.1.v1.1"/>
    <property type="gene ID" value="Kaladp0042s0181.v1.1"/>
</dbReference>
<evidence type="ECO:0000256" key="1">
    <source>
        <dbReference type="ARBA" id="ARBA00010592"/>
    </source>
</evidence>
<keyword evidence="3 4" id="KW-0687">Ribonucleoprotein</keyword>
<evidence type="ECO:0000256" key="5">
    <source>
        <dbReference type="SAM" id="MobiDB-lite"/>
    </source>
</evidence>
<keyword evidence="8" id="KW-1185">Reference proteome</keyword>
<dbReference type="AlphaFoldDB" id="A0A7N0TQ99"/>
<dbReference type="GO" id="GO:0022625">
    <property type="term" value="C:cytosolic large ribosomal subunit"/>
    <property type="evidence" value="ECO:0007669"/>
    <property type="project" value="TreeGrafter"/>
</dbReference>
<dbReference type="EnsemblPlants" id="Kaladp0042s0181.1.v1.1">
    <property type="protein sequence ID" value="Kaladp0042s0181.1.v1.1"/>
    <property type="gene ID" value="Kaladp0042s0181.v1.1"/>
</dbReference>
<dbReference type="PANTHER" id="PTHR10715">
    <property type="entry name" value="60S RIBOSOMAL PROTEIN L6"/>
    <property type="match status" value="1"/>
</dbReference>
<dbReference type="GO" id="GO:0002181">
    <property type="term" value="P:cytoplasmic translation"/>
    <property type="evidence" value="ECO:0007669"/>
    <property type="project" value="TreeGrafter"/>
</dbReference>
<feature type="domain" description="Large ribosomal subunit protein uL6 N-terminal" evidence="6">
    <location>
        <begin position="7"/>
        <end position="53"/>
    </location>
</feature>
<accession>A0A7N0TQ99</accession>
<dbReference type="OMA" id="CLINNDC"/>
<evidence type="ECO:0000256" key="3">
    <source>
        <dbReference type="ARBA" id="ARBA00023274"/>
    </source>
</evidence>
<dbReference type="FunFam" id="2.30.30.30:FF:000014">
    <property type="entry name" value="60S ribosomal protein L6"/>
    <property type="match status" value="1"/>
</dbReference>
<dbReference type="PANTHER" id="PTHR10715:SF0">
    <property type="entry name" value="LARGE RIBOSOMAL SUBUNIT PROTEIN EL6"/>
    <property type="match status" value="1"/>
</dbReference>
<proteinExistence type="inferred from homology"/>
<keyword evidence="2 4" id="KW-0689">Ribosomal protein</keyword>
<dbReference type="InterPro" id="IPR008991">
    <property type="entry name" value="Translation_prot_SH3-like_sf"/>
</dbReference>
<evidence type="ECO:0000259" key="6">
    <source>
        <dbReference type="Pfam" id="PF03868"/>
    </source>
</evidence>
<dbReference type="InterPro" id="IPR041997">
    <property type="entry name" value="Ribosomal_eL6_KOW"/>
</dbReference>
<organism evidence="7 8">
    <name type="scientific">Kalanchoe fedtschenkoi</name>
    <name type="common">Lavender scallops</name>
    <name type="synonym">South American air plant</name>
    <dbReference type="NCBI Taxonomy" id="63787"/>
    <lineage>
        <taxon>Eukaryota</taxon>
        <taxon>Viridiplantae</taxon>
        <taxon>Streptophyta</taxon>
        <taxon>Embryophyta</taxon>
        <taxon>Tracheophyta</taxon>
        <taxon>Spermatophyta</taxon>
        <taxon>Magnoliopsida</taxon>
        <taxon>eudicotyledons</taxon>
        <taxon>Gunneridae</taxon>
        <taxon>Pentapetalae</taxon>
        <taxon>Saxifragales</taxon>
        <taxon>Crassulaceae</taxon>
        <taxon>Kalanchoe</taxon>
    </lineage>
</organism>
<feature type="region of interest" description="Disordered" evidence="5">
    <location>
        <begin position="176"/>
        <end position="198"/>
    </location>
</feature>
<name>A0A7N0TQ99_KALFE</name>
<feature type="compositionally biased region" description="Basic and acidic residues" evidence="5">
    <location>
        <begin position="176"/>
        <end position="197"/>
    </location>
</feature>
<dbReference type="GO" id="GO:0003735">
    <property type="term" value="F:structural constituent of ribosome"/>
    <property type="evidence" value="ECO:0007669"/>
    <property type="project" value="InterPro"/>
</dbReference>
<dbReference type="Proteomes" id="UP000594263">
    <property type="component" value="Unplaced"/>
</dbReference>
<reference evidence="7" key="1">
    <citation type="submission" date="2021-01" db="UniProtKB">
        <authorList>
            <consortium name="EnsemblPlants"/>
        </authorList>
    </citation>
    <scope>IDENTIFICATION</scope>
</reference>
<evidence type="ECO:0000256" key="4">
    <source>
        <dbReference type="RuleBase" id="RU000662"/>
    </source>
</evidence>
<evidence type="ECO:0000256" key="2">
    <source>
        <dbReference type="ARBA" id="ARBA00022980"/>
    </source>
</evidence>
<dbReference type="CDD" id="cd13156">
    <property type="entry name" value="KOW_RPL6"/>
    <property type="match status" value="1"/>
</dbReference>
<dbReference type="SUPFAM" id="SSF50104">
    <property type="entry name" value="Translation proteins SH3-like domain"/>
    <property type="match status" value="1"/>
</dbReference>
<dbReference type="Gene3D" id="2.30.30.30">
    <property type="match status" value="1"/>
</dbReference>
<dbReference type="PROSITE" id="PS01170">
    <property type="entry name" value="RIBOSOMAL_L6E"/>
    <property type="match status" value="1"/>
</dbReference>
<dbReference type="InterPro" id="IPR000915">
    <property type="entry name" value="60S_ribosomal_eL6"/>
</dbReference>
<feature type="compositionally biased region" description="Basic and acidic residues" evidence="5">
    <location>
        <begin position="45"/>
        <end position="59"/>
    </location>
</feature>
<dbReference type="GO" id="GO:0003723">
    <property type="term" value="F:RNA binding"/>
    <property type="evidence" value="ECO:0007669"/>
    <property type="project" value="TreeGrafter"/>
</dbReference>
<dbReference type="Pfam" id="PF01159">
    <property type="entry name" value="Ribosomal_L6e"/>
    <property type="match status" value="1"/>
</dbReference>
<sequence length="233" mass="26101">MAARKVARTSRNPDLIRGIGKYSRSKMYHKRGLWAIKAKNGGAFPRHDPKPKAPEQPDKALNKYYPAEDVKKPLVNKRKPKPTKLRANITPGTVLIILAGRFKGKRVVFLKQLPSGLLLVTGPFKINGVPLRRVNQSYVIATSTKIDISGADLAKLDDKFFAKTIEKKKKKGEGEFFEAQKEEKTSLPQEKKDEQKNVDGPLIKAIEAVPDLKAYISSRFSLKAGMKPHELVF</sequence>
<dbReference type="InterPro" id="IPR049633">
    <property type="entry name" value="Ribosomal_eL6_CS"/>
</dbReference>
<evidence type="ECO:0000313" key="8">
    <source>
        <dbReference type="Proteomes" id="UP000594263"/>
    </source>
</evidence>
<dbReference type="Pfam" id="PF03868">
    <property type="entry name" value="Ribosomal_L6e_N"/>
    <property type="match status" value="1"/>
</dbReference>
<protein>
    <recommendedName>
        <fullName evidence="4">60S ribosomal protein L6</fullName>
    </recommendedName>
</protein>
<dbReference type="InterPro" id="IPR005568">
    <property type="entry name" value="Ribosomal_uL6_N"/>
</dbReference>